<protein>
    <recommendedName>
        <fullName evidence="3">NIPSNAP domain-containing protein</fullName>
    </recommendedName>
</protein>
<dbReference type="InterPro" id="IPR011008">
    <property type="entry name" value="Dimeric_a/b-barrel"/>
</dbReference>
<dbReference type="eggNOG" id="ENOG5032T3X">
    <property type="taxonomic scope" value="Bacteria"/>
</dbReference>
<name>Q5YUG2_NOCFA</name>
<proteinExistence type="predicted"/>
<dbReference type="Proteomes" id="UP000006820">
    <property type="component" value="Chromosome"/>
</dbReference>
<dbReference type="KEGG" id="nfa:NFA_33320"/>
<evidence type="ECO:0000313" key="1">
    <source>
        <dbReference type="EMBL" id="BAD58179.1"/>
    </source>
</evidence>
<reference evidence="1 2" key="1">
    <citation type="journal article" date="2004" name="Proc. Natl. Acad. Sci. U.S.A.">
        <title>The complete genomic sequence of Nocardia farcinica IFM 10152.</title>
        <authorList>
            <person name="Ishikawa J."/>
            <person name="Yamashita A."/>
            <person name="Mikami Y."/>
            <person name="Hoshino Y."/>
            <person name="Kurita H."/>
            <person name="Hotta K."/>
            <person name="Shiba T."/>
            <person name="Hattori M."/>
        </authorList>
    </citation>
    <scope>NUCLEOTIDE SEQUENCE [LARGE SCALE GENOMIC DNA]</scope>
    <source>
        <strain evidence="1 2">IFM 10152</strain>
    </source>
</reference>
<dbReference type="SUPFAM" id="SSF54909">
    <property type="entry name" value="Dimeric alpha+beta barrel"/>
    <property type="match status" value="1"/>
</dbReference>
<dbReference type="STRING" id="247156.NFA_33320"/>
<evidence type="ECO:0008006" key="3">
    <source>
        <dbReference type="Google" id="ProtNLM"/>
    </source>
</evidence>
<keyword evidence="2" id="KW-1185">Reference proteome</keyword>
<evidence type="ECO:0000313" key="2">
    <source>
        <dbReference type="Proteomes" id="UP000006820"/>
    </source>
</evidence>
<dbReference type="AlphaFoldDB" id="Q5YUG2"/>
<gene>
    <name evidence="1" type="ordered locus">NFA_33320</name>
</gene>
<dbReference type="GeneID" id="61134040"/>
<dbReference type="HOGENOM" id="CLU_176883_0_0_11"/>
<sequence length="106" mass="11765">MRIYQLRVYTLSTAEALERYRSIHYPRHLTSFPIFGIGVHGLWTDSSEAPRLYALLSFPADSDPAAVTDRYLASPELHADMEGFDTTAILEVTATRLTPAPGSPLV</sequence>
<dbReference type="EMBL" id="AP006618">
    <property type="protein sequence ID" value="BAD58179.1"/>
    <property type="molecule type" value="Genomic_DNA"/>
</dbReference>
<accession>Q5YUG2</accession>
<organism evidence="1 2">
    <name type="scientific">Nocardia farcinica (strain IFM 10152)</name>
    <dbReference type="NCBI Taxonomy" id="247156"/>
    <lineage>
        <taxon>Bacteria</taxon>
        <taxon>Bacillati</taxon>
        <taxon>Actinomycetota</taxon>
        <taxon>Actinomycetes</taxon>
        <taxon>Mycobacteriales</taxon>
        <taxon>Nocardiaceae</taxon>
        <taxon>Nocardia</taxon>
    </lineage>
</organism>
<dbReference type="RefSeq" id="WP_011209864.1">
    <property type="nucleotide sequence ID" value="NC_006361.1"/>
</dbReference>